<accession>A0A7I8VSM2</accession>
<dbReference type="PRINTS" id="PR00511">
    <property type="entry name" value="TEKTIN"/>
</dbReference>
<dbReference type="OrthoDB" id="5788000at2759"/>
<dbReference type="EMBL" id="CAJFCJ010000009">
    <property type="protein sequence ID" value="CAD5119309.1"/>
    <property type="molecule type" value="Genomic_DNA"/>
</dbReference>
<dbReference type="AlphaFoldDB" id="A0A7I8VSM2"/>
<organism evidence="6 7">
    <name type="scientific">Dimorphilus gyrociliatus</name>
    <dbReference type="NCBI Taxonomy" id="2664684"/>
    <lineage>
        <taxon>Eukaryota</taxon>
        <taxon>Metazoa</taxon>
        <taxon>Spiralia</taxon>
        <taxon>Lophotrochozoa</taxon>
        <taxon>Annelida</taxon>
        <taxon>Polychaeta</taxon>
        <taxon>Polychaeta incertae sedis</taxon>
        <taxon>Dinophilidae</taxon>
        <taxon>Dimorphilus</taxon>
    </lineage>
</organism>
<dbReference type="PANTHER" id="PTHR19960:SF12">
    <property type="entry name" value="TEKTIN-4"/>
    <property type="match status" value="1"/>
</dbReference>
<evidence type="ECO:0000256" key="5">
    <source>
        <dbReference type="SAM" id="Coils"/>
    </source>
</evidence>
<dbReference type="InterPro" id="IPR048256">
    <property type="entry name" value="Tektin-like"/>
</dbReference>
<reference evidence="6 7" key="1">
    <citation type="submission" date="2020-08" db="EMBL/GenBank/DDBJ databases">
        <authorList>
            <person name="Hejnol A."/>
        </authorList>
    </citation>
    <scope>NUCLEOTIDE SEQUENCE [LARGE SCALE GENOMIC DNA]</scope>
</reference>
<evidence type="ECO:0000313" key="7">
    <source>
        <dbReference type="Proteomes" id="UP000549394"/>
    </source>
</evidence>
<feature type="coiled-coil region" evidence="5">
    <location>
        <begin position="387"/>
        <end position="421"/>
    </location>
</feature>
<keyword evidence="4" id="KW-0966">Cell projection</keyword>
<evidence type="ECO:0000256" key="1">
    <source>
        <dbReference type="ARBA" id="ARBA00007209"/>
    </source>
</evidence>
<keyword evidence="3 5" id="KW-0175">Coiled coil</keyword>
<keyword evidence="7" id="KW-1185">Reference proteome</keyword>
<comment type="similarity">
    <text evidence="1 4">Belongs to the tektin family.</text>
</comment>
<protein>
    <recommendedName>
        <fullName evidence="4">Tektin</fullName>
    </recommendedName>
</protein>
<evidence type="ECO:0000256" key="2">
    <source>
        <dbReference type="ARBA" id="ARBA00022490"/>
    </source>
</evidence>
<dbReference type="GO" id="GO:0060294">
    <property type="term" value="P:cilium movement involved in cell motility"/>
    <property type="evidence" value="ECO:0007669"/>
    <property type="project" value="UniProtKB-UniRule"/>
</dbReference>
<dbReference type="Pfam" id="PF03148">
    <property type="entry name" value="Tektin"/>
    <property type="match status" value="1"/>
</dbReference>
<evidence type="ECO:0000256" key="3">
    <source>
        <dbReference type="ARBA" id="ARBA00023054"/>
    </source>
</evidence>
<gene>
    <name evidence="6" type="ORF">DGYR_LOCUS7570</name>
</gene>
<keyword evidence="4" id="KW-0969">Cilium</keyword>
<proteinExistence type="inferred from homology"/>
<name>A0A7I8VSM2_9ANNE</name>
<dbReference type="GO" id="GO:0036126">
    <property type="term" value="C:sperm flagellum"/>
    <property type="evidence" value="ECO:0007669"/>
    <property type="project" value="TreeGrafter"/>
</dbReference>
<evidence type="ECO:0000256" key="4">
    <source>
        <dbReference type="RuleBase" id="RU367040"/>
    </source>
</evidence>
<dbReference type="GO" id="GO:0005930">
    <property type="term" value="C:axoneme"/>
    <property type="evidence" value="ECO:0007669"/>
    <property type="project" value="UniProtKB-SubCell"/>
</dbReference>
<keyword evidence="4" id="KW-0282">Flagellum</keyword>
<keyword evidence="2" id="KW-0963">Cytoplasm</keyword>
<comment type="caution">
    <text evidence="6">The sequence shown here is derived from an EMBL/GenBank/DDBJ whole genome shotgun (WGS) entry which is preliminary data.</text>
</comment>
<comment type="subcellular location">
    <subcellularLocation>
        <location evidence="4">Cytoplasm</location>
        <location evidence="4">Cytoskeleton</location>
        <location evidence="4">Cilium axoneme</location>
    </subcellularLocation>
</comment>
<dbReference type="GO" id="GO:0005634">
    <property type="term" value="C:nucleus"/>
    <property type="evidence" value="ECO:0007669"/>
    <property type="project" value="TreeGrafter"/>
</dbReference>
<dbReference type="GO" id="GO:0060271">
    <property type="term" value="P:cilium assembly"/>
    <property type="evidence" value="ECO:0007669"/>
    <property type="project" value="UniProtKB-UniRule"/>
</dbReference>
<dbReference type="PANTHER" id="PTHR19960">
    <property type="entry name" value="TEKTIN"/>
    <property type="match status" value="1"/>
</dbReference>
<feature type="coiled-coil region" evidence="5">
    <location>
        <begin position="314"/>
        <end position="341"/>
    </location>
</feature>
<evidence type="ECO:0000313" key="6">
    <source>
        <dbReference type="EMBL" id="CAD5119309.1"/>
    </source>
</evidence>
<dbReference type="GO" id="GO:0015630">
    <property type="term" value="C:microtubule cytoskeleton"/>
    <property type="evidence" value="ECO:0007669"/>
    <property type="project" value="UniProtKB-UniRule"/>
</dbReference>
<dbReference type="InterPro" id="IPR000435">
    <property type="entry name" value="Tektins"/>
</dbReference>
<dbReference type="Proteomes" id="UP000549394">
    <property type="component" value="Unassembled WGS sequence"/>
</dbReference>
<sequence>MATASINPALAASEALPNKPNGVRDFDVCYSGNVGNDMGISTMGYRSQKYNPPEWHEHNYSKYYQSFANLHNAENTRHEGNRTIKETDAQTVNTQNDVTKKLAERSKDINFWKTELEREISDLISETDMLVDQRKRLELALRSTEIPLHISTDNLNCRARRQGIDLVQDPVELNLLKEVEVINNVQDLLKRTIKETDEQIKRNRDRKRELEMDWSDKKEAFEIDTAMACLRNEHTNKQFYAGSAQFQAVQSTPESWAQFTHDNITRAEHERMASIQLRSLVDNVLQDTSRDMREQADAVDVSFKRRTDEVHDALHKLQDNLKKVSDDIVRQQNKIADLKKKIKEKEDPMKVAQTRLHSREYRPGVELCRDPVQYALVNEVHEIAGSVDALMQRLNDAENGLKDLQDNRMLLEKEISIKKNTLFIDREKCMTTRTRYPSTLQLQGYQGPR</sequence>